<feature type="compositionally biased region" description="Basic and acidic residues" evidence="5">
    <location>
        <begin position="154"/>
        <end position="325"/>
    </location>
</feature>
<dbReference type="GO" id="GO:0003723">
    <property type="term" value="F:RNA binding"/>
    <property type="evidence" value="ECO:0007669"/>
    <property type="project" value="UniProtKB-UniRule"/>
</dbReference>
<dbReference type="OrthoDB" id="10266058at2759"/>
<feature type="region of interest" description="Disordered" evidence="5">
    <location>
        <begin position="1"/>
        <end position="441"/>
    </location>
</feature>
<dbReference type="EMBL" id="JABWDY010019602">
    <property type="protein sequence ID" value="KAF5193798.1"/>
    <property type="molecule type" value="Genomic_DNA"/>
</dbReference>
<keyword evidence="2 4" id="KW-0694">RNA-binding</keyword>
<feature type="compositionally biased region" description="Basic and acidic residues" evidence="5">
    <location>
        <begin position="356"/>
        <end position="366"/>
    </location>
</feature>
<feature type="compositionally biased region" description="Basic and acidic residues" evidence="5">
    <location>
        <begin position="90"/>
        <end position="108"/>
    </location>
</feature>
<evidence type="ECO:0000256" key="4">
    <source>
        <dbReference type="PROSITE-ProRule" id="PRU00176"/>
    </source>
</evidence>
<accession>A0A7J6WA93</accession>
<dbReference type="AlphaFoldDB" id="A0A7J6WA93"/>
<comment type="caution">
    <text evidence="7">The sequence shown here is derived from an EMBL/GenBank/DDBJ whole genome shotgun (WGS) entry which is preliminary data.</text>
</comment>
<feature type="region of interest" description="Disordered" evidence="5">
    <location>
        <begin position="801"/>
        <end position="854"/>
    </location>
</feature>
<evidence type="ECO:0000313" key="8">
    <source>
        <dbReference type="Proteomes" id="UP000554482"/>
    </source>
</evidence>
<evidence type="ECO:0000256" key="3">
    <source>
        <dbReference type="ARBA" id="ARBA00023187"/>
    </source>
</evidence>
<feature type="region of interest" description="Disordered" evidence="5">
    <location>
        <begin position="870"/>
        <end position="896"/>
    </location>
</feature>
<feature type="compositionally biased region" description="Basic and acidic residues" evidence="5">
    <location>
        <begin position="1"/>
        <end position="13"/>
    </location>
</feature>
<feature type="domain" description="RRM" evidence="6">
    <location>
        <begin position="509"/>
        <end position="591"/>
    </location>
</feature>
<dbReference type="SUPFAM" id="SSF54928">
    <property type="entry name" value="RNA-binding domain, RBD"/>
    <property type="match status" value="2"/>
</dbReference>
<evidence type="ECO:0000313" key="7">
    <source>
        <dbReference type="EMBL" id="KAF5193798.1"/>
    </source>
</evidence>
<dbReference type="InterPro" id="IPR000504">
    <property type="entry name" value="RRM_dom"/>
</dbReference>
<protein>
    <submittedName>
        <fullName evidence="7">Splicing factor u2af large subunit b</fullName>
    </submittedName>
</protein>
<keyword evidence="3" id="KW-0508">mRNA splicing</keyword>
<feature type="compositionally biased region" description="Basic and acidic residues" evidence="5">
    <location>
        <begin position="59"/>
        <end position="79"/>
    </location>
</feature>
<evidence type="ECO:0000256" key="1">
    <source>
        <dbReference type="ARBA" id="ARBA00022664"/>
    </source>
</evidence>
<feature type="compositionally biased region" description="Polar residues" evidence="5">
    <location>
        <begin position="385"/>
        <end position="398"/>
    </location>
</feature>
<evidence type="ECO:0000256" key="2">
    <source>
        <dbReference type="ARBA" id="ARBA00022884"/>
    </source>
</evidence>
<keyword evidence="8" id="KW-1185">Reference proteome</keyword>
<proteinExistence type="predicted"/>
<dbReference type="Pfam" id="PF00076">
    <property type="entry name" value="RRM_1"/>
    <property type="match status" value="1"/>
</dbReference>
<dbReference type="InterPro" id="IPR012677">
    <property type="entry name" value="Nucleotide-bd_a/b_plait_sf"/>
</dbReference>
<evidence type="ECO:0000259" key="6">
    <source>
        <dbReference type="PROSITE" id="PS50102"/>
    </source>
</evidence>
<gene>
    <name evidence="7" type="ORF">FRX31_016618</name>
</gene>
<feature type="compositionally biased region" description="Basic and acidic residues" evidence="5">
    <location>
        <begin position="882"/>
        <end position="896"/>
    </location>
</feature>
<dbReference type="PROSITE" id="PS50102">
    <property type="entry name" value="RRM"/>
    <property type="match status" value="2"/>
</dbReference>
<feature type="compositionally biased region" description="Basic and acidic residues" evidence="5">
    <location>
        <begin position="117"/>
        <end position="145"/>
    </location>
</feature>
<keyword evidence="1" id="KW-0507">mRNA processing</keyword>
<evidence type="ECO:0000256" key="5">
    <source>
        <dbReference type="SAM" id="MobiDB-lite"/>
    </source>
</evidence>
<feature type="compositionally biased region" description="Basic and acidic residues" evidence="5">
    <location>
        <begin position="337"/>
        <end position="346"/>
    </location>
</feature>
<dbReference type="Gene3D" id="3.30.70.330">
    <property type="match status" value="4"/>
</dbReference>
<feature type="domain" description="RRM" evidence="6">
    <location>
        <begin position="619"/>
        <end position="695"/>
    </location>
</feature>
<feature type="compositionally biased region" description="Basic and acidic residues" evidence="5">
    <location>
        <begin position="822"/>
        <end position="854"/>
    </location>
</feature>
<dbReference type="InterPro" id="IPR035979">
    <property type="entry name" value="RBD_domain_sf"/>
</dbReference>
<feature type="compositionally biased region" description="Basic and acidic residues" evidence="5">
    <location>
        <begin position="801"/>
        <end position="815"/>
    </location>
</feature>
<dbReference type="Proteomes" id="UP000554482">
    <property type="component" value="Unassembled WGS sequence"/>
</dbReference>
<name>A0A7J6WA93_THATH</name>
<dbReference type="GO" id="GO:0008380">
    <property type="term" value="P:RNA splicing"/>
    <property type="evidence" value="ECO:0007669"/>
    <property type="project" value="UniProtKB-KW"/>
</dbReference>
<dbReference type="SMART" id="SM00360">
    <property type="entry name" value="RRM"/>
    <property type="match status" value="2"/>
</dbReference>
<dbReference type="GO" id="GO:0006397">
    <property type="term" value="P:mRNA processing"/>
    <property type="evidence" value="ECO:0007669"/>
    <property type="project" value="UniProtKB-KW"/>
</dbReference>
<dbReference type="PANTHER" id="PTHR23139">
    <property type="entry name" value="RNA-BINDING PROTEIN"/>
    <property type="match status" value="1"/>
</dbReference>
<sequence length="1002" mass="112448">MTRSSRQKERNGNGKELSGASAYEGSAARTRPLSLEEIMTKRKNKKSTADATVGADPGDLSRQDIAESVSDHPEHDIRSAHGKVSSYVIAKKDTEDTMKRSRKEEATSLKEQSSVKVGEKKSHDLETKMKDKLPNEIGRVKDHKNEKQRHHRSRYEEHPSDDSKSGGVTDRKNEKQSHRRSSNEKHSKNENQSRHRTRDEERKNESQSHRNTRDEERPRGDNKTGGVTERKSDKQSHHRSSNEKRLRDDNETRKNHVDKSSGKEMYLDDERMKSERESKRKHRGIEDGRDTLEIESVVKKHDSGKYNPDPAERKDRKKDTSKSHYEGSGQKRRRSRSREFRSRDRSNSLSPRAPKRTYDGREHGESSLHVSKDRRHHFDVDKSRVSNNGGHTSNQSWRNGGRGSRLGGYSPRKRRSEAAIKTPSPTPRSPERKNAGWDFPPVGTGSSDVISDFQSLHQTVSTEREFISVVPVTPNAAETLFGVLPSSVSTAKDVTVDTVQLSQATRSLRTVYVENLPDSVSDKSLMECLNNFLLSLGDCIRGPQPCIGCHMNKEKGHALVEFLTAEDATKALSFNGRFFSSSVLKIRRPEGFVDAATGVPEKSVPAVDAVSDIVKDSPHKIFIGGISKVLSSDMLMEIASSFGHLKAYRFEVNADLKEPCAFLEYTDQTITLKACAGLNGMKLGGQVITVVQAVPDVSVEVNAEHLPFYGIPEHAKPLLSKPTKVLKLKNIFNPEDLSSLSGPEIEEALEDIRIECTRFGTVKSIHIVRCESSCAIADRSDEVTLQDLESDDFTMRAETLEQDIDHDSGENRSEEAYINVKEPLEDGGDLKDVRPTHDIPEEGTERTEMSEKCQLDSSLVTDVPVCNLTAEADPQEASPQEETSKDKFSSCDELNRGKETNMNTSIIVEAELKHVEAKDGLQEASLQLNHTISEEPQISERNEIKQEKRDDEAFEQGCVFVEYVRSEASCIAAHCLHGRLYGDRTVLVNYFPHGLYLSKFPK</sequence>
<reference evidence="7 8" key="1">
    <citation type="submission" date="2020-06" db="EMBL/GenBank/DDBJ databases">
        <title>Transcriptomic and genomic resources for Thalictrum thalictroides and T. hernandezii: Facilitating candidate gene discovery in an emerging model plant lineage.</title>
        <authorList>
            <person name="Arias T."/>
            <person name="Riano-Pachon D.M."/>
            <person name="Di Stilio V.S."/>
        </authorList>
    </citation>
    <scope>NUCLEOTIDE SEQUENCE [LARGE SCALE GENOMIC DNA]</scope>
    <source>
        <strain evidence="8">cv. WT478/WT964</strain>
        <tissue evidence="7">Leaves</tissue>
    </source>
</reference>
<organism evidence="7 8">
    <name type="scientific">Thalictrum thalictroides</name>
    <name type="common">Rue-anemone</name>
    <name type="synonym">Anemone thalictroides</name>
    <dbReference type="NCBI Taxonomy" id="46969"/>
    <lineage>
        <taxon>Eukaryota</taxon>
        <taxon>Viridiplantae</taxon>
        <taxon>Streptophyta</taxon>
        <taxon>Embryophyta</taxon>
        <taxon>Tracheophyta</taxon>
        <taxon>Spermatophyta</taxon>
        <taxon>Magnoliopsida</taxon>
        <taxon>Ranunculales</taxon>
        <taxon>Ranunculaceae</taxon>
        <taxon>Thalictroideae</taxon>
        <taxon>Thalictrum</taxon>
    </lineage>
</organism>